<gene>
    <name evidence="1" type="primary">PmUG01_09028200</name>
    <name evidence="1" type="ORF">PMUG01_09028200</name>
</gene>
<proteinExistence type="predicted"/>
<evidence type="ECO:0000313" key="1">
    <source>
        <dbReference type="EMBL" id="SCN12709.1"/>
    </source>
</evidence>
<dbReference type="PANTHER" id="PTHR39767">
    <property type="entry name" value="CALCIUM/CALMODULIN-BINDING MEMBRANE PROTEIN PCM4-RELATED"/>
    <property type="match status" value="1"/>
</dbReference>
<protein>
    <submittedName>
        <fullName evidence="1">Uncharacterized protein</fullName>
    </submittedName>
</protein>
<accession>A0A1D3PBS4</accession>
<sequence>MNALVLSTVILAVIDLLAYFTFADYNIKTNKLTFESKTNECKRAIYMFAGKDSFTIRSKDNVYLEAHDNKTVISSLNVYGNVHTNEFLFFQTNQWKLYYINTFDRKDNSWSPSDISTCGTSPDTFLGGPCKFGATDAYTKIANIPKHRELKIKLRVHFFDIWENDSLFLQVDNKTVWTESHQSCSSESCSSGINLCGKDTPDRLSVPIGVELEHTSDTVNILIGNTLKKKTDACTTSWGIDDFVVYYK</sequence>
<name>A0A1D3PBS4_PLAMA</name>
<dbReference type="AlphaFoldDB" id="A0A1D3PBS4"/>
<keyword evidence="2" id="KW-1185">Reference proteome</keyword>
<dbReference type="EMBL" id="LT594630">
    <property type="protein sequence ID" value="SCN12709.1"/>
    <property type="molecule type" value="Genomic_DNA"/>
</dbReference>
<dbReference type="OrthoDB" id="282383at2759"/>
<dbReference type="Proteomes" id="UP000219813">
    <property type="component" value="Chromosome 9"/>
</dbReference>
<dbReference type="OMA" id="FLGGPCI"/>
<evidence type="ECO:0000313" key="2">
    <source>
        <dbReference type="Proteomes" id="UP000219813"/>
    </source>
</evidence>
<dbReference type="RefSeq" id="XP_028861606.1">
    <property type="nucleotide sequence ID" value="XM_029004970.1"/>
</dbReference>
<dbReference type="VEuPathDB" id="PlasmoDB:PmUG01_09028200"/>
<reference evidence="1 2" key="1">
    <citation type="submission" date="2016-06" db="EMBL/GenBank/DDBJ databases">
        <authorList>
            <consortium name="Pathogen Informatics"/>
        </authorList>
    </citation>
    <scope>NUCLEOTIDE SEQUENCE [LARGE SCALE GENOMIC DNA]</scope>
</reference>
<organism evidence="1 2">
    <name type="scientific">Plasmodium malariae</name>
    <dbReference type="NCBI Taxonomy" id="5858"/>
    <lineage>
        <taxon>Eukaryota</taxon>
        <taxon>Sar</taxon>
        <taxon>Alveolata</taxon>
        <taxon>Apicomplexa</taxon>
        <taxon>Aconoidasida</taxon>
        <taxon>Haemosporida</taxon>
        <taxon>Plasmodiidae</taxon>
        <taxon>Plasmodium</taxon>
        <taxon>Plasmodium (Plasmodium)</taxon>
    </lineage>
</organism>
<dbReference type="KEGG" id="pmal:PMUG01_09028200"/>
<dbReference type="GeneID" id="39868810"/>
<dbReference type="PANTHER" id="PTHR39767:SF2">
    <property type="entry name" value="CHROMOSOME UNDETERMINED SCAFFOLD_1, WHOLE GENOME SHOTGUN SEQUENCE"/>
    <property type="match status" value="1"/>
</dbReference>